<sequence length="157" mass="17436">MRTLDHLHRVSPPLLSDEDKELAKAAQRCIMASLDHARAATITLRTDEGGSSPVVELPPATLRLIGQLLGALSEGHTVVLMPGTQELTTVQAAHLLNVSRPFLIKEMEAGRLPYRKVGSHRRVALDDLLAYAKEMRARQRQALERLAENERELGLDY</sequence>
<dbReference type="RefSeq" id="WP_142805148.1">
    <property type="nucleotide sequence ID" value="NZ_JAAAUB010000008.1"/>
</dbReference>
<evidence type="ECO:0000313" key="3">
    <source>
        <dbReference type="Proteomes" id="UP000669605"/>
    </source>
</evidence>
<dbReference type="InterPro" id="IPR041657">
    <property type="entry name" value="HTH_17"/>
</dbReference>
<dbReference type="Pfam" id="PF12728">
    <property type="entry name" value="HTH_17"/>
    <property type="match status" value="1"/>
</dbReference>
<evidence type="ECO:0000259" key="1">
    <source>
        <dbReference type="Pfam" id="PF12728"/>
    </source>
</evidence>
<evidence type="ECO:0000313" key="2">
    <source>
        <dbReference type="EMBL" id="NMH16797.1"/>
    </source>
</evidence>
<accession>A0ABX1QM78</accession>
<keyword evidence="2" id="KW-0238">DNA-binding</keyword>
<protein>
    <submittedName>
        <fullName evidence="2">Excisionase family DNA-binding protein</fullName>
    </submittedName>
</protein>
<organism evidence="2 3">
    <name type="scientific">Tepidiphilus baoligensis</name>
    <dbReference type="NCBI Taxonomy" id="2698687"/>
    <lineage>
        <taxon>Bacteria</taxon>
        <taxon>Pseudomonadati</taxon>
        <taxon>Pseudomonadota</taxon>
        <taxon>Hydrogenophilia</taxon>
        <taxon>Hydrogenophilales</taxon>
        <taxon>Hydrogenophilaceae</taxon>
        <taxon>Tepidiphilus</taxon>
    </lineage>
</organism>
<comment type="caution">
    <text evidence="2">The sequence shown here is derived from an EMBL/GenBank/DDBJ whole genome shotgun (WGS) entry which is preliminary data.</text>
</comment>
<gene>
    <name evidence="2" type="ORF">GV368_06720</name>
</gene>
<name>A0ABX1QM78_9PROT</name>
<feature type="domain" description="Helix-turn-helix" evidence="1">
    <location>
        <begin position="87"/>
        <end position="135"/>
    </location>
</feature>
<reference evidence="2 3" key="1">
    <citation type="journal article" date="2020" name="Curr. Microbiol.">
        <title>Tepidiphilus baoligensis sp. nov., a Novel Bacterium of the Family Hydrogenophilaceae Isolated from an Oil Reservoir.</title>
        <authorList>
            <person name="Zhang X."/>
            <person name="Wang G."/>
            <person name="Ma X."/>
            <person name="Yu J."/>
            <person name="You J."/>
            <person name="Xue Y."/>
            <person name="Ma Y."/>
        </authorList>
    </citation>
    <scope>NUCLEOTIDE SEQUENCE [LARGE SCALE GENOMIC DNA]</scope>
    <source>
        <strain evidence="2 3">B18-69</strain>
    </source>
</reference>
<keyword evidence="3" id="KW-1185">Reference proteome</keyword>
<dbReference type="GO" id="GO:0003677">
    <property type="term" value="F:DNA binding"/>
    <property type="evidence" value="ECO:0007669"/>
    <property type="project" value="UniProtKB-KW"/>
</dbReference>
<dbReference type="EMBL" id="JAAAUB010000008">
    <property type="protein sequence ID" value="NMH16797.1"/>
    <property type="molecule type" value="Genomic_DNA"/>
</dbReference>
<dbReference type="InterPro" id="IPR010093">
    <property type="entry name" value="SinI_DNA-bd"/>
</dbReference>
<proteinExistence type="predicted"/>
<dbReference type="Proteomes" id="UP000669605">
    <property type="component" value="Unassembled WGS sequence"/>
</dbReference>
<dbReference type="NCBIfam" id="TIGR01764">
    <property type="entry name" value="excise"/>
    <property type="match status" value="1"/>
</dbReference>